<dbReference type="RefSeq" id="XP_024910711.1">
    <property type="nucleotide sequence ID" value="XM_025054943.1"/>
</dbReference>
<dbReference type="InterPro" id="IPR001461">
    <property type="entry name" value="Aspartic_peptidase_A1"/>
</dbReference>
<dbReference type="Proteomes" id="UP000265120">
    <property type="component" value="Chromosome 4"/>
</dbReference>
<keyword evidence="38" id="KW-0449">Lipoprotein</keyword>
<evidence type="ECO:0000256" key="38">
    <source>
        <dbReference type="ARBA" id="ARBA00023288"/>
    </source>
</evidence>
<dbReference type="CTD" id="23621"/>
<dbReference type="GO" id="GO:0050435">
    <property type="term" value="P:amyloid-beta metabolic process"/>
    <property type="evidence" value="ECO:0007669"/>
    <property type="project" value="TreeGrafter"/>
</dbReference>
<evidence type="ECO:0000313" key="50">
    <source>
        <dbReference type="Proteomes" id="UP000265120"/>
    </source>
</evidence>
<keyword evidence="30" id="KW-0333">Golgi apparatus</keyword>
<evidence type="ECO:0000256" key="28">
    <source>
        <dbReference type="ARBA" id="ARBA00022989"/>
    </source>
</evidence>
<keyword evidence="20 45" id="KW-0645">Protease</keyword>
<evidence type="ECO:0000256" key="10">
    <source>
        <dbReference type="ARBA" id="ARBA00004412"/>
    </source>
</evidence>
<dbReference type="Gene3D" id="2.40.70.10">
    <property type="entry name" value="Acid Proteases"/>
    <property type="match status" value="2"/>
</dbReference>
<reference evidence="49" key="2">
    <citation type="submission" date="2025-08" db="UniProtKB">
        <authorList>
            <consortium name="Ensembl"/>
        </authorList>
    </citation>
    <scope>IDENTIFICATION</scope>
</reference>
<dbReference type="GO" id="GO:0005769">
    <property type="term" value="C:early endosome"/>
    <property type="evidence" value="ECO:0007669"/>
    <property type="project" value="UniProtKB-SubCell"/>
</dbReference>
<comment type="catalytic activity">
    <reaction evidence="1">
        <text>Broad endopeptidase specificity. Cleaves Glu-Val-Asn-Leu-|-Asp-Ala-Glu-Phe in the Swedish variant of Alzheimer's amyloid precursor protein.</text>
        <dbReference type="EC" id="3.4.23.46"/>
    </reaction>
</comment>
<dbReference type="InterPro" id="IPR001969">
    <property type="entry name" value="Aspartic_peptidase_AS"/>
</dbReference>
<dbReference type="InterPro" id="IPR033121">
    <property type="entry name" value="PEPTIDASE_A1"/>
</dbReference>
<dbReference type="SUPFAM" id="SSF50630">
    <property type="entry name" value="Acid proteases"/>
    <property type="match status" value="1"/>
</dbReference>
<keyword evidence="21 47" id="KW-0812">Transmembrane</keyword>
<keyword evidence="37" id="KW-0966">Cell projection</keyword>
<dbReference type="Ensembl" id="ENSCSET00000023366.1">
    <property type="protein sequence ID" value="ENSCSEP00000023066.1"/>
    <property type="gene ID" value="ENSCSEG00000014707.1"/>
</dbReference>
<comment type="similarity">
    <text evidence="14 45">Belongs to the peptidase A1 family.</text>
</comment>
<keyword evidence="25 45" id="KW-0378">Hydrolase</keyword>
<evidence type="ECO:0000256" key="19">
    <source>
        <dbReference type="ARBA" id="ARBA00022553"/>
    </source>
</evidence>
<evidence type="ECO:0000256" key="35">
    <source>
        <dbReference type="ARBA" id="ARBA00023180"/>
    </source>
</evidence>
<evidence type="ECO:0000256" key="41">
    <source>
        <dbReference type="ARBA" id="ARBA00032591"/>
    </source>
</evidence>
<evidence type="ECO:0000256" key="33">
    <source>
        <dbReference type="ARBA" id="ARBA00023145"/>
    </source>
</evidence>
<keyword evidence="24" id="KW-0967">Endosome</keyword>
<dbReference type="EC" id="3.4.23.46" evidence="15"/>
<dbReference type="PROSITE" id="PS00141">
    <property type="entry name" value="ASP_PROTEASE"/>
    <property type="match status" value="1"/>
</dbReference>
<keyword evidence="50" id="KW-1185">Reference proteome</keyword>
<reference evidence="49 50" key="1">
    <citation type="journal article" date="2014" name="Nat. Genet.">
        <title>Whole-genome sequence of a flatfish provides insights into ZW sex chromosome evolution and adaptation to a benthic lifestyle.</title>
        <authorList>
            <person name="Chen S."/>
            <person name="Zhang G."/>
            <person name="Shao C."/>
            <person name="Huang Q."/>
            <person name="Liu G."/>
            <person name="Zhang P."/>
            <person name="Song W."/>
            <person name="An N."/>
            <person name="Chalopin D."/>
            <person name="Volff J.N."/>
            <person name="Hong Y."/>
            <person name="Li Q."/>
            <person name="Sha Z."/>
            <person name="Zhou H."/>
            <person name="Xie M."/>
            <person name="Yu Q."/>
            <person name="Liu Y."/>
            <person name="Xiang H."/>
            <person name="Wang N."/>
            <person name="Wu K."/>
            <person name="Yang C."/>
            <person name="Zhou Q."/>
            <person name="Liao X."/>
            <person name="Yang L."/>
            <person name="Hu Q."/>
            <person name="Zhang J."/>
            <person name="Meng L."/>
            <person name="Jin L."/>
            <person name="Tian Y."/>
            <person name="Lian J."/>
            <person name="Yang J."/>
            <person name="Miao G."/>
            <person name="Liu S."/>
            <person name="Liang Z."/>
            <person name="Yan F."/>
            <person name="Li Y."/>
            <person name="Sun B."/>
            <person name="Zhang H."/>
            <person name="Zhang J."/>
            <person name="Zhu Y."/>
            <person name="Du M."/>
            <person name="Zhao Y."/>
            <person name="Schartl M."/>
            <person name="Tang Q."/>
            <person name="Wang J."/>
        </authorList>
    </citation>
    <scope>NUCLEOTIDE SEQUENCE</scope>
</reference>
<dbReference type="GO" id="GO:0045121">
    <property type="term" value="C:membrane raft"/>
    <property type="evidence" value="ECO:0007669"/>
    <property type="project" value="UniProtKB-SubCell"/>
</dbReference>
<dbReference type="KEGG" id="csem:103378268"/>
<feature type="transmembrane region" description="Helical" evidence="47">
    <location>
        <begin position="468"/>
        <end position="491"/>
    </location>
</feature>
<keyword evidence="26" id="KW-0256">Endoplasmic reticulum</keyword>
<dbReference type="GO" id="GO:0004190">
    <property type="term" value="F:aspartic-type endopeptidase activity"/>
    <property type="evidence" value="ECO:0007669"/>
    <property type="project" value="UniProtKB-KW"/>
</dbReference>
<dbReference type="GO" id="GO:0030424">
    <property type="term" value="C:axon"/>
    <property type="evidence" value="ECO:0007669"/>
    <property type="project" value="UniProtKB-SubCell"/>
</dbReference>
<dbReference type="PANTHER" id="PTHR47965">
    <property type="entry name" value="ASPARTYL PROTEASE-RELATED"/>
    <property type="match status" value="1"/>
</dbReference>
<evidence type="ECO:0000256" key="5">
    <source>
        <dbReference type="ARBA" id="ARBA00004241"/>
    </source>
</evidence>
<dbReference type="STRING" id="244447.ENSCSEP00000023066"/>
<evidence type="ECO:0000256" key="27">
    <source>
        <dbReference type="ARBA" id="ARBA00022843"/>
    </source>
</evidence>
<dbReference type="Pfam" id="PF00026">
    <property type="entry name" value="Asp"/>
    <property type="match status" value="1"/>
</dbReference>
<evidence type="ECO:0000256" key="44">
    <source>
        <dbReference type="PIRSR" id="PIRSR601461-1"/>
    </source>
</evidence>
<dbReference type="OMA" id="VLMEAFY"/>
<dbReference type="PRINTS" id="PR01816">
    <property type="entry name" value="BACE1"/>
</dbReference>
<dbReference type="GO" id="GO:0055037">
    <property type="term" value="C:recycling endosome"/>
    <property type="evidence" value="ECO:0007669"/>
    <property type="project" value="UniProtKB-SubCell"/>
</dbReference>
<keyword evidence="22" id="KW-0732">Signal</keyword>
<evidence type="ECO:0000256" key="6">
    <source>
        <dbReference type="ARBA" id="ARBA00004251"/>
    </source>
</evidence>
<keyword evidence="35" id="KW-0325">Glycoprotein</keyword>
<keyword evidence="31 47" id="KW-0472">Membrane</keyword>
<dbReference type="GO" id="GO:0030425">
    <property type="term" value="C:dendrite"/>
    <property type="evidence" value="ECO:0007669"/>
    <property type="project" value="UniProtKB-SubCell"/>
</dbReference>
<dbReference type="InParanoid" id="A0A3P8WBP3"/>
<evidence type="ECO:0000256" key="1">
    <source>
        <dbReference type="ARBA" id="ARBA00000187"/>
    </source>
</evidence>
<evidence type="ECO:0000313" key="49">
    <source>
        <dbReference type="Ensembl" id="ENSCSEP00000023066.1"/>
    </source>
</evidence>
<evidence type="ECO:0000259" key="48">
    <source>
        <dbReference type="PROSITE" id="PS51767"/>
    </source>
</evidence>
<evidence type="ECO:0000256" key="21">
    <source>
        <dbReference type="ARBA" id="ARBA00022692"/>
    </source>
</evidence>
<evidence type="ECO:0000256" key="36">
    <source>
        <dbReference type="ARBA" id="ARBA00023228"/>
    </source>
</evidence>
<sequence>MEVSRSNCRYLRNLIMSLTLYWLSVGQSALDASGLPLAMRVPLRQGARSERLPSSPPSAARRRRDAAPSSINFVNMIDNLRGKSGQGYYVEMVVGSPPQKFNILVDTGSSNFAVGAASHPFLHRYYHRSLSSSYCDLGRSVYVPNTQGRWEGELGTDLVSVPYGPNVTLRTNIAAITQSDRFFINGSNWEGILGLAYANIARPDETLEPFFDSLVRQTRVPNIFSLQLCGAGFTQNYTLSSSSVGGSMIIGGVDPSLYVGDLWYTPIRREWYYEVIIVRIEVNGRDLNMDCKEYNYDKSIVDSGTTNLRLPRKVFQAAIKAIEAASSTEQFPTGFWLGEQLVCWQAGTTPWHIFPVISLYLISEKHNQSFRISILPQQYLRPVEDVASAQEDCYKFAVSQSNTGTVMGAVIMEGFYVVFDRERKRIGFAVSTCHVHDEFRTASVEGPFHGVALEDCGYNIPQTDESTLMVIAYIMAGICALFMLPLCLMVCQWHFNRFLNPHRDFADDISLLK</sequence>
<evidence type="ECO:0000256" key="34">
    <source>
        <dbReference type="ARBA" id="ARBA00023157"/>
    </source>
</evidence>
<evidence type="ECO:0000256" key="11">
    <source>
        <dbReference type="ARBA" id="ARBA00004489"/>
    </source>
</evidence>
<feature type="domain" description="Peptidase A1" evidence="48">
    <location>
        <begin position="88"/>
        <end position="429"/>
    </location>
</feature>
<evidence type="ECO:0000256" key="8">
    <source>
        <dbReference type="ARBA" id="ARBA00004285"/>
    </source>
</evidence>
<keyword evidence="36" id="KW-0458">Lysosome</keyword>
<protein>
    <recommendedName>
        <fullName evidence="16">Beta-secretase 1</fullName>
        <ecNumber evidence="15">3.4.23.46</ecNumber>
    </recommendedName>
    <alternativeName>
        <fullName evidence="40">Beta-site amyloid precursor protein cleaving enzyme 1</fullName>
    </alternativeName>
    <alternativeName>
        <fullName evidence="41">Memapsin-2</fullName>
    </alternativeName>
    <alternativeName>
        <fullName evidence="42">Membrane-associated aspartic protease 2</fullName>
    </alternativeName>
</protein>
<keyword evidence="23 45" id="KW-0064">Aspartyl protease</keyword>
<evidence type="ECO:0000256" key="9">
    <source>
        <dbReference type="ARBA" id="ARBA00004371"/>
    </source>
</evidence>
<keyword evidence="34" id="KW-1015">Disulfide bond</keyword>
<evidence type="ECO:0000256" key="25">
    <source>
        <dbReference type="ARBA" id="ARBA00022801"/>
    </source>
</evidence>
<evidence type="ECO:0000256" key="15">
    <source>
        <dbReference type="ARBA" id="ARBA00013261"/>
    </source>
</evidence>
<evidence type="ECO:0000256" key="37">
    <source>
        <dbReference type="ARBA" id="ARBA00023273"/>
    </source>
</evidence>
<dbReference type="FunFam" id="2.40.70.10:FF:000007">
    <property type="entry name" value="Beta-secretase 1"/>
    <property type="match status" value="1"/>
</dbReference>
<keyword evidence="29" id="KW-0007">Acetylation</keyword>
<evidence type="ECO:0000256" key="18">
    <source>
        <dbReference type="ARBA" id="ARBA00022499"/>
    </source>
</evidence>
<evidence type="ECO:0000256" key="23">
    <source>
        <dbReference type="ARBA" id="ARBA00022750"/>
    </source>
</evidence>
<comment type="subcellular location">
    <subcellularLocation>
        <location evidence="6">Cell membrane</location>
        <topology evidence="6">Single-pass type I membrane protein</topology>
    </subcellularLocation>
    <subcellularLocation>
        <location evidence="11">Cell projection</location>
        <location evidence="11">Axon</location>
    </subcellularLocation>
    <subcellularLocation>
        <location evidence="7">Cell projection</location>
        <location evidence="7">Dendrite</location>
    </subcellularLocation>
    <subcellularLocation>
        <location evidence="5">Cell surface</location>
    </subcellularLocation>
    <subcellularLocation>
        <location evidence="2">Cytoplasmic vesicle membrane</location>
    </subcellularLocation>
    <subcellularLocation>
        <location evidence="10">Early endosome</location>
    </subcellularLocation>
    <subcellularLocation>
        <location evidence="4">Endoplasmic reticulum</location>
    </subcellularLocation>
    <subcellularLocation>
        <location evidence="12">Golgi apparatus</location>
        <location evidence="12">trans-Golgi network</location>
    </subcellularLocation>
    <subcellularLocation>
        <location evidence="13">Late endosome</location>
    </subcellularLocation>
    <subcellularLocation>
        <location evidence="9">Lysosome</location>
    </subcellularLocation>
    <subcellularLocation>
        <location evidence="8">Membrane raft</location>
    </subcellularLocation>
    <subcellularLocation>
        <location evidence="3">Recycling endosome</location>
    </subcellularLocation>
</comment>
<evidence type="ECO:0000256" key="47">
    <source>
        <dbReference type="SAM" id="Phobius"/>
    </source>
</evidence>
<dbReference type="GO" id="GO:0009986">
    <property type="term" value="C:cell surface"/>
    <property type="evidence" value="ECO:0007669"/>
    <property type="project" value="UniProtKB-SubCell"/>
</dbReference>
<evidence type="ECO:0000256" key="45">
    <source>
        <dbReference type="RuleBase" id="RU000454"/>
    </source>
</evidence>
<keyword evidence="32" id="KW-0564">Palmitate</keyword>
<dbReference type="PRINTS" id="PR00792">
    <property type="entry name" value="PEPSIN"/>
</dbReference>
<dbReference type="GO" id="GO:0005802">
    <property type="term" value="C:trans-Golgi network"/>
    <property type="evidence" value="ECO:0007669"/>
    <property type="project" value="TreeGrafter"/>
</dbReference>
<keyword evidence="39" id="KW-0968">Cytoplasmic vesicle</keyword>
<evidence type="ECO:0000256" key="31">
    <source>
        <dbReference type="ARBA" id="ARBA00023136"/>
    </source>
</evidence>
<dbReference type="GO" id="GO:0006509">
    <property type="term" value="P:membrane protein ectodomain proteolysis"/>
    <property type="evidence" value="ECO:0007669"/>
    <property type="project" value="TreeGrafter"/>
</dbReference>
<dbReference type="CDD" id="cd05473">
    <property type="entry name" value="beta_secretase_like"/>
    <property type="match status" value="1"/>
</dbReference>
<evidence type="ECO:0000256" key="7">
    <source>
        <dbReference type="ARBA" id="ARBA00004279"/>
    </source>
</evidence>
<evidence type="ECO:0000256" key="20">
    <source>
        <dbReference type="ARBA" id="ARBA00022670"/>
    </source>
</evidence>
<keyword evidence="17" id="KW-1003">Cell membrane</keyword>
<dbReference type="PROSITE" id="PS51767">
    <property type="entry name" value="PEPTIDASE_A1"/>
    <property type="match status" value="1"/>
</dbReference>
<dbReference type="GeneID" id="103378268"/>
<evidence type="ECO:0000256" key="32">
    <source>
        <dbReference type="ARBA" id="ARBA00023139"/>
    </source>
</evidence>
<evidence type="ECO:0000256" key="4">
    <source>
        <dbReference type="ARBA" id="ARBA00004240"/>
    </source>
</evidence>
<dbReference type="InterPro" id="IPR009119">
    <property type="entry name" value="BACE"/>
</dbReference>
<keyword evidence="27" id="KW-0832">Ubl conjugation</keyword>
<evidence type="ECO:0000256" key="12">
    <source>
        <dbReference type="ARBA" id="ARBA00004601"/>
    </source>
</evidence>
<evidence type="ECO:0000256" key="29">
    <source>
        <dbReference type="ARBA" id="ARBA00022990"/>
    </source>
</evidence>
<keyword evidence="18" id="KW-1017">Isopeptide bond</keyword>
<dbReference type="GO" id="GO:0005886">
    <property type="term" value="C:plasma membrane"/>
    <property type="evidence" value="ECO:0007669"/>
    <property type="project" value="UniProtKB-SubCell"/>
</dbReference>
<accession>A0A3P8WBP3</accession>
<dbReference type="GO" id="GO:0030659">
    <property type="term" value="C:cytoplasmic vesicle membrane"/>
    <property type="evidence" value="ECO:0007669"/>
    <property type="project" value="UniProtKB-SubCell"/>
</dbReference>
<name>A0A3P8WBP3_CYNSE</name>
<comment type="function">
    <text evidence="43">Responsible for the proteolytic processing of the amyloid precursor protein (APP). Cleaves at the N-terminus of the A-beta peptide sequence, between residues 671 and 672 of APP, leads to the generation and extracellular release of beta-cleaved soluble APP, and a corresponding cell-associated C-terminal fragment which is later released by gamma-secretase. Cleaves CHL1.</text>
</comment>
<dbReference type="RefSeq" id="XP_024910712.1">
    <property type="nucleotide sequence ID" value="XM_025054944.1"/>
</dbReference>
<evidence type="ECO:0000256" key="17">
    <source>
        <dbReference type="ARBA" id="ARBA00022475"/>
    </source>
</evidence>
<dbReference type="GO" id="GO:0005764">
    <property type="term" value="C:lysosome"/>
    <property type="evidence" value="ECO:0007669"/>
    <property type="project" value="UniProtKB-SubCell"/>
</dbReference>
<dbReference type="PANTHER" id="PTHR47965:SF69">
    <property type="entry name" value="BETA-SECRETASE 1"/>
    <property type="match status" value="1"/>
</dbReference>
<dbReference type="FunFam" id="2.40.70.10:FF:000003">
    <property type="entry name" value="Beta-secretase 1"/>
    <property type="match status" value="1"/>
</dbReference>
<keyword evidence="19" id="KW-0597">Phosphoprotein</keyword>
<dbReference type="GO" id="GO:0005770">
    <property type="term" value="C:late endosome"/>
    <property type="evidence" value="ECO:0007669"/>
    <property type="project" value="UniProtKB-SubCell"/>
</dbReference>
<evidence type="ECO:0000256" key="16">
    <source>
        <dbReference type="ARBA" id="ARBA00017314"/>
    </source>
</evidence>
<keyword evidence="28 47" id="KW-1133">Transmembrane helix</keyword>
<evidence type="ECO:0000256" key="39">
    <source>
        <dbReference type="ARBA" id="ARBA00023329"/>
    </source>
</evidence>
<dbReference type="InterPro" id="IPR021109">
    <property type="entry name" value="Peptidase_aspartic_dom_sf"/>
</dbReference>
<evidence type="ECO:0000256" key="40">
    <source>
        <dbReference type="ARBA" id="ARBA00031276"/>
    </source>
</evidence>
<dbReference type="GeneTree" id="ENSGT00940000157786"/>
<reference evidence="49" key="3">
    <citation type="submission" date="2025-09" db="UniProtKB">
        <authorList>
            <consortium name="Ensembl"/>
        </authorList>
    </citation>
    <scope>IDENTIFICATION</scope>
</reference>
<dbReference type="GO" id="GO:0005783">
    <property type="term" value="C:endoplasmic reticulum"/>
    <property type="evidence" value="ECO:0007669"/>
    <property type="project" value="UniProtKB-SubCell"/>
</dbReference>
<evidence type="ECO:0000256" key="24">
    <source>
        <dbReference type="ARBA" id="ARBA00022753"/>
    </source>
</evidence>
<evidence type="ECO:0000256" key="46">
    <source>
        <dbReference type="SAM" id="MobiDB-lite"/>
    </source>
</evidence>
<dbReference type="RefSeq" id="XP_008307640.1">
    <property type="nucleotide sequence ID" value="XM_008309418.3"/>
</dbReference>
<evidence type="ECO:0000256" key="3">
    <source>
        <dbReference type="ARBA" id="ARBA00004172"/>
    </source>
</evidence>
<dbReference type="PRINTS" id="PR01815">
    <property type="entry name" value="BACEFAMILY"/>
</dbReference>
<feature type="active site" evidence="44">
    <location>
        <position position="302"/>
    </location>
</feature>
<evidence type="ECO:0000256" key="14">
    <source>
        <dbReference type="ARBA" id="ARBA00007447"/>
    </source>
</evidence>
<dbReference type="InterPro" id="IPR033874">
    <property type="entry name" value="Memapsin-like"/>
</dbReference>
<evidence type="ECO:0000256" key="43">
    <source>
        <dbReference type="ARBA" id="ARBA00045551"/>
    </source>
</evidence>
<evidence type="ECO:0000256" key="30">
    <source>
        <dbReference type="ARBA" id="ARBA00023034"/>
    </source>
</evidence>
<dbReference type="OrthoDB" id="2747330at2759"/>
<evidence type="ECO:0000256" key="2">
    <source>
        <dbReference type="ARBA" id="ARBA00004156"/>
    </source>
</evidence>
<feature type="region of interest" description="Disordered" evidence="46">
    <location>
        <begin position="46"/>
        <end position="65"/>
    </location>
</feature>
<evidence type="ECO:0000256" key="42">
    <source>
        <dbReference type="ARBA" id="ARBA00032613"/>
    </source>
</evidence>
<dbReference type="AlphaFoldDB" id="A0A3P8WBP3"/>
<keyword evidence="33" id="KW-0865">Zymogen</keyword>
<proteinExistence type="inferred from homology"/>
<dbReference type="InterPro" id="IPR009120">
    <property type="entry name" value="BACE1"/>
</dbReference>
<evidence type="ECO:0000256" key="26">
    <source>
        <dbReference type="ARBA" id="ARBA00022824"/>
    </source>
</evidence>
<evidence type="ECO:0000256" key="13">
    <source>
        <dbReference type="ARBA" id="ARBA00004603"/>
    </source>
</evidence>
<evidence type="ECO:0000256" key="22">
    <source>
        <dbReference type="ARBA" id="ARBA00022729"/>
    </source>
</evidence>
<organism evidence="49 50">
    <name type="scientific">Cynoglossus semilaevis</name>
    <name type="common">Tongue sole</name>
    <dbReference type="NCBI Taxonomy" id="244447"/>
    <lineage>
        <taxon>Eukaryota</taxon>
        <taxon>Metazoa</taxon>
        <taxon>Chordata</taxon>
        <taxon>Craniata</taxon>
        <taxon>Vertebrata</taxon>
        <taxon>Euteleostomi</taxon>
        <taxon>Actinopterygii</taxon>
        <taxon>Neopterygii</taxon>
        <taxon>Teleostei</taxon>
        <taxon>Neoteleostei</taxon>
        <taxon>Acanthomorphata</taxon>
        <taxon>Carangaria</taxon>
        <taxon>Pleuronectiformes</taxon>
        <taxon>Pleuronectoidei</taxon>
        <taxon>Cynoglossidae</taxon>
        <taxon>Cynoglossinae</taxon>
        <taxon>Cynoglossus</taxon>
    </lineage>
</organism>
<feature type="active site" evidence="44">
    <location>
        <position position="106"/>
    </location>
</feature>